<keyword evidence="9" id="KW-0472">Membrane</keyword>
<feature type="domain" description="RING-type" evidence="10">
    <location>
        <begin position="124"/>
        <end position="166"/>
    </location>
</feature>
<name>F2CUS3_HORVV</name>
<dbReference type="FunFam" id="3.30.40.10:FF:000725">
    <property type="entry name" value="E3 ubiquitin-protein ligase ATL41"/>
    <property type="match status" value="1"/>
</dbReference>
<dbReference type="AlphaFoldDB" id="F2CUS3"/>
<evidence type="ECO:0000256" key="4">
    <source>
        <dbReference type="ARBA" id="ARBA00022771"/>
    </source>
</evidence>
<evidence type="ECO:0000256" key="9">
    <source>
        <dbReference type="SAM" id="Phobius"/>
    </source>
</evidence>
<sequence>MSSPAASPDTFDDAAADAPGTTSSNLTLLYIIIAVLVGVVLYLAVRYGRSLLSEWRELHGHGHGPPAASHLGLSLEDIAALPTFTYRARAAPTPSPQGSWGGCRSGGGKRRSGSKGRPATSVECVVCLQELEDGDVVRVLPACRHFFHSSCIDTWLCAHSSCPVCRAHPEPESVRAGEAALSPPLPQLRRCGVSPERPTASRILADILARSPLRIGASTNESKERIMSRSPSPAPTARDYTLSRSPSLTPLTHGMVDERRSLSQSPQMLEVVVVRSKSPSPMRFGRQSTTTCVGVLERTGASMSASPSPPATYAEDGGESSSKLRQQVPH</sequence>
<dbReference type="PANTHER" id="PTHR14155:SF525">
    <property type="entry name" value="RING-TYPE DOMAIN-CONTAINING PROTEIN"/>
    <property type="match status" value="1"/>
</dbReference>
<dbReference type="Pfam" id="PF13639">
    <property type="entry name" value="zf-RING_2"/>
    <property type="match status" value="1"/>
</dbReference>
<evidence type="ECO:0000256" key="7">
    <source>
        <dbReference type="PROSITE-ProRule" id="PRU00175"/>
    </source>
</evidence>
<reference evidence="12" key="3">
    <citation type="submission" date="2020-10" db="EMBL/GenBank/DDBJ databases">
        <authorList>
            <person name="Scholz U."/>
            <person name="Mascher M."/>
            <person name="Fiebig A."/>
        </authorList>
    </citation>
    <scope>NUCLEOTIDE SEQUENCE [LARGE SCALE GENOMIC DNA]</scope>
    <source>
        <strain evidence="12">cv. Morex</strain>
    </source>
</reference>
<dbReference type="EnsemblPlants" id="HORVU.MOREX.r3.7HG0709270.1">
    <property type="protein sequence ID" value="HORVU.MOREX.r3.7HG0709270.1.CDS1"/>
    <property type="gene ID" value="HORVU.MOREX.r3.7HG0709270"/>
</dbReference>
<keyword evidence="13" id="KW-1185">Reference proteome</keyword>
<evidence type="ECO:0000256" key="5">
    <source>
        <dbReference type="ARBA" id="ARBA00022833"/>
    </source>
</evidence>
<dbReference type="Proteomes" id="UP000011116">
    <property type="component" value="Chromosome 7H"/>
</dbReference>
<evidence type="ECO:0000313" key="13">
    <source>
        <dbReference type="Proteomes" id="UP000011116"/>
    </source>
</evidence>
<dbReference type="InterPro" id="IPR013083">
    <property type="entry name" value="Znf_RING/FYVE/PHD"/>
</dbReference>
<feature type="region of interest" description="Disordered" evidence="8">
    <location>
        <begin position="297"/>
        <end position="330"/>
    </location>
</feature>
<dbReference type="GeneID" id="123410853"/>
<keyword evidence="3" id="KW-0479">Metal-binding</keyword>
<dbReference type="RefSeq" id="XP_044959723.1">
    <property type="nucleotide sequence ID" value="XM_045103788.1"/>
</dbReference>
<dbReference type="PROSITE" id="PS50089">
    <property type="entry name" value="ZF_RING_2"/>
    <property type="match status" value="1"/>
</dbReference>
<evidence type="ECO:0000256" key="3">
    <source>
        <dbReference type="ARBA" id="ARBA00022723"/>
    </source>
</evidence>
<feature type="region of interest" description="Disordered" evidence="8">
    <location>
        <begin position="91"/>
        <end position="117"/>
    </location>
</feature>
<keyword evidence="5" id="KW-0862">Zinc</keyword>
<feature type="transmembrane region" description="Helical" evidence="9">
    <location>
        <begin position="27"/>
        <end position="45"/>
    </location>
</feature>
<proteinExistence type="evidence at transcript level"/>
<dbReference type="EC" id="2.3.2.27" evidence="2"/>
<dbReference type="OrthoDB" id="8062037at2759"/>
<dbReference type="CDD" id="cd16461">
    <property type="entry name" value="RING-H2_EL5-like"/>
    <property type="match status" value="1"/>
</dbReference>
<dbReference type="InterPro" id="IPR053238">
    <property type="entry name" value="RING-H2_zinc_finger"/>
</dbReference>
<dbReference type="STRING" id="112509.F2CUS3"/>
<comment type="catalytic activity">
    <reaction evidence="1">
        <text>S-ubiquitinyl-[E2 ubiquitin-conjugating enzyme]-L-cysteine + [acceptor protein]-L-lysine = [E2 ubiquitin-conjugating enzyme]-L-cysteine + N(6)-ubiquitinyl-[acceptor protein]-L-lysine.</text>
        <dbReference type="EC" id="2.3.2.27"/>
    </reaction>
</comment>
<evidence type="ECO:0000313" key="11">
    <source>
        <dbReference type="EMBL" id="BAJ86594.1"/>
    </source>
</evidence>
<organism evidence="11">
    <name type="scientific">Hordeum vulgare subsp. vulgare</name>
    <name type="common">Domesticated barley</name>
    <dbReference type="NCBI Taxonomy" id="112509"/>
    <lineage>
        <taxon>Eukaryota</taxon>
        <taxon>Viridiplantae</taxon>
        <taxon>Streptophyta</taxon>
        <taxon>Embryophyta</taxon>
        <taxon>Tracheophyta</taxon>
        <taxon>Spermatophyta</taxon>
        <taxon>Magnoliopsida</taxon>
        <taxon>Liliopsida</taxon>
        <taxon>Poales</taxon>
        <taxon>Poaceae</taxon>
        <taxon>BOP clade</taxon>
        <taxon>Pooideae</taxon>
        <taxon>Triticodae</taxon>
        <taxon>Triticeae</taxon>
        <taxon>Hordeinae</taxon>
        <taxon>Hordeum</taxon>
    </lineage>
</organism>
<dbReference type="Gene3D" id="3.30.40.10">
    <property type="entry name" value="Zinc/RING finger domain, C3HC4 (zinc finger)"/>
    <property type="match status" value="1"/>
</dbReference>
<comment type="similarity">
    <text evidence="6">Belongs to the RING-type zinc finger family. ATL subfamily.</text>
</comment>
<gene>
    <name evidence="12" type="primary">LOC123410853</name>
</gene>
<evidence type="ECO:0000259" key="10">
    <source>
        <dbReference type="PROSITE" id="PS50089"/>
    </source>
</evidence>
<evidence type="ECO:0000256" key="6">
    <source>
        <dbReference type="ARBA" id="ARBA00024209"/>
    </source>
</evidence>
<keyword evidence="4 7" id="KW-0863">Zinc-finger</keyword>
<reference evidence="12" key="4">
    <citation type="submission" date="2022-01" db="UniProtKB">
        <authorList>
            <consortium name="EnsemblPlants"/>
        </authorList>
    </citation>
    <scope>IDENTIFICATION</scope>
    <source>
        <strain evidence="12">subsp. vulgare</strain>
    </source>
</reference>
<dbReference type="KEGG" id="hvg:123410853"/>
<dbReference type="PaxDb" id="4513-MLOC_75597.1"/>
<protein>
    <recommendedName>
        <fullName evidence="2">RING-type E3 ubiquitin transferase</fullName>
        <ecNumber evidence="2">2.3.2.27</ecNumber>
    </recommendedName>
</protein>
<dbReference type="SUPFAM" id="SSF57850">
    <property type="entry name" value="RING/U-box"/>
    <property type="match status" value="1"/>
</dbReference>
<evidence type="ECO:0000256" key="1">
    <source>
        <dbReference type="ARBA" id="ARBA00000900"/>
    </source>
</evidence>
<dbReference type="InterPro" id="IPR001841">
    <property type="entry name" value="Znf_RING"/>
</dbReference>
<feature type="region of interest" description="Disordered" evidence="8">
    <location>
        <begin position="215"/>
        <end position="252"/>
    </location>
</feature>
<reference evidence="13" key="2">
    <citation type="journal article" date="2012" name="Nature">
        <title>A physical, genetic and functional sequence assembly of the barley genome.</title>
        <authorList>
            <consortium name="The International Barley Genome Sequencing Consortium"/>
            <person name="Mayer K.F."/>
            <person name="Waugh R."/>
            <person name="Brown J.W."/>
            <person name="Schulman A."/>
            <person name="Langridge P."/>
            <person name="Platzer M."/>
            <person name="Fincher G.B."/>
            <person name="Muehlbauer G.J."/>
            <person name="Sato K."/>
            <person name="Close T.J."/>
            <person name="Wise R.P."/>
            <person name="Stein N."/>
        </authorList>
    </citation>
    <scope>NUCLEOTIDE SEQUENCE [LARGE SCALE GENOMIC DNA]</scope>
    <source>
        <strain evidence="13">cv. Morex</strain>
    </source>
</reference>
<accession>F2CUS3</accession>
<dbReference type="Gramene" id="HORVU.MOREX.r2.7HG0588290.1">
    <property type="protein sequence ID" value="HORVU.MOREX.r2.7HG0588290.1.CDS.1"/>
    <property type="gene ID" value="HORVU.MOREX.r2.7HG0588290"/>
</dbReference>
<keyword evidence="9" id="KW-0812">Transmembrane</keyword>
<evidence type="ECO:0000313" key="12">
    <source>
        <dbReference type="EnsemblPlants" id="HORVU.MOREX.r3.7HG0709270.1.CDS1"/>
    </source>
</evidence>
<reference evidence="11" key="1">
    <citation type="journal article" date="2011" name="Plant Physiol.">
        <title>Comprehensive sequence analysis of 24,783 barley full-length cDNAs derived from 12 clone libraries.</title>
        <authorList>
            <person name="Matsumoto T."/>
            <person name="Tanaka T."/>
            <person name="Sakai H."/>
            <person name="Amano N."/>
            <person name="Kanamori H."/>
            <person name="Kurita K."/>
            <person name="Kikuta A."/>
            <person name="Kamiya K."/>
            <person name="Yamamoto M."/>
            <person name="Ikawa H."/>
            <person name="Fujii N."/>
            <person name="Hori K."/>
            <person name="Itoh T."/>
            <person name="Sato K."/>
        </authorList>
    </citation>
    <scope>NUCLEOTIDE SEQUENCE</scope>
    <source>
        <tissue evidence="11">Shoot</tissue>
    </source>
</reference>
<keyword evidence="9" id="KW-1133">Transmembrane helix</keyword>
<dbReference type="PANTHER" id="PTHR14155">
    <property type="entry name" value="RING FINGER DOMAIN-CONTAINING"/>
    <property type="match status" value="1"/>
</dbReference>
<dbReference type="SMART" id="SM00184">
    <property type="entry name" value="RING"/>
    <property type="match status" value="1"/>
</dbReference>
<dbReference type="OMA" id="CAHSSCP"/>
<dbReference type="eggNOG" id="KOG0800">
    <property type="taxonomic scope" value="Eukaryota"/>
</dbReference>
<dbReference type="EMBL" id="AK355375">
    <property type="protein sequence ID" value="BAJ86594.1"/>
    <property type="molecule type" value="mRNA"/>
</dbReference>
<evidence type="ECO:0000256" key="2">
    <source>
        <dbReference type="ARBA" id="ARBA00012483"/>
    </source>
</evidence>
<evidence type="ECO:0000256" key="8">
    <source>
        <dbReference type="SAM" id="MobiDB-lite"/>
    </source>
</evidence>
<dbReference type="GO" id="GO:0061630">
    <property type="term" value="F:ubiquitin protein ligase activity"/>
    <property type="evidence" value="ECO:0007669"/>
    <property type="project" value="UniProtKB-EC"/>
</dbReference>
<feature type="compositionally biased region" description="Polar residues" evidence="8">
    <location>
        <begin position="319"/>
        <end position="330"/>
    </location>
</feature>
<dbReference type="GO" id="GO:0008270">
    <property type="term" value="F:zinc ion binding"/>
    <property type="evidence" value="ECO:0007669"/>
    <property type="project" value="UniProtKB-KW"/>
</dbReference>
<dbReference type="Gramene" id="HORVU.MOREX.r3.7HG0709270.1">
    <property type="protein sequence ID" value="HORVU.MOREX.r3.7HG0709270.1.CDS1"/>
    <property type="gene ID" value="HORVU.MOREX.r3.7HG0709270"/>
</dbReference>